<dbReference type="Proteomes" id="UP000002217">
    <property type="component" value="Chromosome"/>
</dbReference>
<name>C8W220_DESAS</name>
<evidence type="ECO:0000313" key="1">
    <source>
        <dbReference type="EMBL" id="ACV61684.1"/>
    </source>
</evidence>
<dbReference type="AlphaFoldDB" id="C8W220"/>
<dbReference type="KEGG" id="dae:Dtox_0774"/>
<evidence type="ECO:0000313" key="2">
    <source>
        <dbReference type="Proteomes" id="UP000002217"/>
    </source>
</evidence>
<protein>
    <submittedName>
        <fullName evidence="1">Uncharacterized protein</fullName>
    </submittedName>
</protein>
<accession>C8W220</accession>
<keyword evidence="2" id="KW-1185">Reference proteome</keyword>
<sequence>MENIEIPPIWFNMNANTLAAIIILYNYANTNFLLIEANYNRN</sequence>
<reference evidence="1 2" key="1">
    <citation type="journal article" date="2009" name="Stand. Genomic Sci.">
        <title>Complete genome sequence of Desulfotomaculum acetoxidans type strain (5575).</title>
        <authorList>
            <person name="Spring S."/>
            <person name="Lapidus A."/>
            <person name="Schroder M."/>
            <person name="Gleim D."/>
            <person name="Sims D."/>
            <person name="Meincke L."/>
            <person name="Glavina Del Rio T."/>
            <person name="Tice H."/>
            <person name="Copeland A."/>
            <person name="Cheng J.F."/>
            <person name="Lucas S."/>
            <person name="Chen F."/>
            <person name="Nolan M."/>
            <person name="Bruce D."/>
            <person name="Goodwin L."/>
            <person name="Pitluck S."/>
            <person name="Ivanova N."/>
            <person name="Mavromatis K."/>
            <person name="Mikhailova N."/>
            <person name="Pati A."/>
            <person name="Chen A."/>
            <person name="Palaniappan K."/>
            <person name="Land M."/>
            <person name="Hauser L."/>
            <person name="Chang Y.J."/>
            <person name="Jeffries C.D."/>
            <person name="Chain P."/>
            <person name="Saunders E."/>
            <person name="Brettin T."/>
            <person name="Detter J.C."/>
            <person name="Goker M."/>
            <person name="Bristow J."/>
            <person name="Eisen J.A."/>
            <person name="Markowitz V."/>
            <person name="Hugenholtz P."/>
            <person name="Kyrpides N.C."/>
            <person name="Klenk H.P."/>
            <person name="Han C."/>
        </authorList>
    </citation>
    <scope>NUCLEOTIDE SEQUENCE [LARGE SCALE GENOMIC DNA]</scope>
    <source>
        <strain evidence="2">ATCC 49208 / DSM 771 / VKM B-1644</strain>
    </source>
</reference>
<dbReference type="HOGENOM" id="CLU_3250419_0_0_9"/>
<organism evidence="1 2">
    <name type="scientific">Desulfofarcimen acetoxidans (strain ATCC 49208 / DSM 771 / KCTC 5769 / VKM B-1644 / 5575)</name>
    <name type="common">Desulfotomaculum acetoxidans</name>
    <dbReference type="NCBI Taxonomy" id="485916"/>
    <lineage>
        <taxon>Bacteria</taxon>
        <taxon>Bacillati</taxon>
        <taxon>Bacillota</taxon>
        <taxon>Clostridia</taxon>
        <taxon>Eubacteriales</taxon>
        <taxon>Peptococcaceae</taxon>
        <taxon>Desulfofarcimen</taxon>
    </lineage>
</organism>
<dbReference type="EMBL" id="CP001720">
    <property type="protein sequence ID" value="ACV61684.1"/>
    <property type="molecule type" value="Genomic_DNA"/>
</dbReference>
<gene>
    <name evidence="1" type="ordered locus">Dtox_0774</name>
</gene>
<proteinExistence type="predicted"/>